<feature type="compositionally biased region" description="Polar residues" evidence="1">
    <location>
        <begin position="93"/>
        <end position="102"/>
    </location>
</feature>
<dbReference type="Proteomes" id="UP000554482">
    <property type="component" value="Unassembled WGS sequence"/>
</dbReference>
<gene>
    <name evidence="2" type="ORF">FRX31_019490</name>
</gene>
<feature type="non-terminal residue" evidence="2">
    <location>
        <position position="1"/>
    </location>
</feature>
<feature type="compositionally biased region" description="Basic and acidic residues" evidence="1">
    <location>
        <begin position="54"/>
        <end position="76"/>
    </location>
</feature>
<name>A0A7J6W1G1_THATH</name>
<protein>
    <submittedName>
        <fullName evidence="2">Uncharacterized protein</fullName>
    </submittedName>
</protein>
<dbReference type="EMBL" id="JABWDY010023416">
    <property type="protein sequence ID" value="KAF5190923.1"/>
    <property type="molecule type" value="Genomic_DNA"/>
</dbReference>
<evidence type="ECO:0000313" key="3">
    <source>
        <dbReference type="Proteomes" id="UP000554482"/>
    </source>
</evidence>
<keyword evidence="3" id="KW-1185">Reference proteome</keyword>
<accession>A0A7J6W1G1</accession>
<dbReference type="AlphaFoldDB" id="A0A7J6W1G1"/>
<reference evidence="2 3" key="1">
    <citation type="submission" date="2020-06" db="EMBL/GenBank/DDBJ databases">
        <title>Transcriptomic and genomic resources for Thalictrum thalictroides and T. hernandezii: Facilitating candidate gene discovery in an emerging model plant lineage.</title>
        <authorList>
            <person name="Arias T."/>
            <person name="Riano-Pachon D.M."/>
            <person name="Di Stilio V.S."/>
        </authorList>
    </citation>
    <scope>NUCLEOTIDE SEQUENCE [LARGE SCALE GENOMIC DNA]</scope>
    <source>
        <strain evidence="3">cv. WT478/WT964</strain>
        <tissue evidence="2">Leaves</tissue>
    </source>
</reference>
<feature type="region of interest" description="Disordered" evidence="1">
    <location>
        <begin position="1"/>
        <end position="29"/>
    </location>
</feature>
<evidence type="ECO:0000256" key="1">
    <source>
        <dbReference type="SAM" id="MobiDB-lite"/>
    </source>
</evidence>
<evidence type="ECO:0000313" key="2">
    <source>
        <dbReference type="EMBL" id="KAF5190923.1"/>
    </source>
</evidence>
<feature type="compositionally biased region" description="Basic residues" evidence="1">
    <location>
        <begin position="104"/>
        <end position="121"/>
    </location>
</feature>
<feature type="region of interest" description="Disordered" evidence="1">
    <location>
        <begin position="52"/>
        <end position="122"/>
    </location>
</feature>
<comment type="caution">
    <text evidence="2">The sequence shown here is derived from an EMBL/GenBank/DDBJ whole genome shotgun (WGS) entry which is preliminary data.</text>
</comment>
<organism evidence="2 3">
    <name type="scientific">Thalictrum thalictroides</name>
    <name type="common">Rue-anemone</name>
    <name type="synonym">Anemone thalictroides</name>
    <dbReference type="NCBI Taxonomy" id="46969"/>
    <lineage>
        <taxon>Eukaryota</taxon>
        <taxon>Viridiplantae</taxon>
        <taxon>Streptophyta</taxon>
        <taxon>Embryophyta</taxon>
        <taxon>Tracheophyta</taxon>
        <taxon>Spermatophyta</taxon>
        <taxon>Magnoliopsida</taxon>
        <taxon>Ranunculales</taxon>
        <taxon>Ranunculaceae</taxon>
        <taxon>Thalictroideae</taxon>
        <taxon>Thalictrum</taxon>
    </lineage>
</organism>
<sequence length="141" mass="16332">GNMSKIVYEATQSSVNQQEESEDDFVKVDTTKRRVSPRLRLRQVKLMEMIQMKGKKDEKGKSVDQVEVTELHESPSKKSKKMMIALSEENQENDGNCTNVGISRQRKPSTKPKTPKKKKNNKVIFHMNAFLYTPNNHKRPR</sequence>
<proteinExistence type="predicted"/>